<feature type="compositionally biased region" description="Low complexity" evidence="1">
    <location>
        <begin position="365"/>
        <end position="387"/>
    </location>
</feature>
<gene>
    <name evidence="2" type="ORF">CMQ_1602</name>
</gene>
<feature type="compositionally biased region" description="Low complexity" evidence="1">
    <location>
        <begin position="1600"/>
        <end position="1622"/>
    </location>
</feature>
<evidence type="ECO:0000313" key="3">
    <source>
        <dbReference type="Proteomes" id="UP000007796"/>
    </source>
</evidence>
<feature type="compositionally biased region" description="Polar residues" evidence="1">
    <location>
        <begin position="401"/>
        <end position="415"/>
    </location>
</feature>
<feature type="compositionally biased region" description="Low complexity" evidence="1">
    <location>
        <begin position="558"/>
        <end position="572"/>
    </location>
</feature>
<dbReference type="RefSeq" id="XP_014174156.1">
    <property type="nucleotide sequence ID" value="XM_014318681.1"/>
</dbReference>
<feature type="compositionally biased region" description="Basic and acidic residues" evidence="1">
    <location>
        <begin position="1550"/>
        <end position="1565"/>
    </location>
</feature>
<feature type="compositionally biased region" description="Basic and acidic residues" evidence="1">
    <location>
        <begin position="573"/>
        <end position="590"/>
    </location>
</feature>
<dbReference type="OrthoDB" id="4115400at2759"/>
<feature type="compositionally biased region" description="Low complexity" evidence="1">
    <location>
        <begin position="1291"/>
        <end position="1312"/>
    </location>
</feature>
<feature type="compositionally biased region" description="Polar residues" evidence="1">
    <location>
        <begin position="825"/>
        <end position="837"/>
    </location>
</feature>
<feature type="region of interest" description="Disordered" evidence="1">
    <location>
        <begin position="1600"/>
        <end position="1643"/>
    </location>
</feature>
<feature type="compositionally biased region" description="Low complexity" evidence="1">
    <location>
        <begin position="740"/>
        <end position="768"/>
    </location>
</feature>
<feature type="compositionally biased region" description="Low complexity" evidence="1">
    <location>
        <begin position="1426"/>
        <end position="1453"/>
    </location>
</feature>
<name>F0XCJ9_GROCL</name>
<feature type="compositionally biased region" description="Polar residues" evidence="1">
    <location>
        <begin position="234"/>
        <end position="244"/>
    </location>
</feature>
<feature type="compositionally biased region" description="Acidic residues" evidence="1">
    <location>
        <begin position="1323"/>
        <end position="1342"/>
    </location>
</feature>
<feature type="compositionally biased region" description="Low complexity" evidence="1">
    <location>
        <begin position="855"/>
        <end position="879"/>
    </location>
</feature>
<dbReference type="eggNOG" id="ENOG502S03E">
    <property type="taxonomic scope" value="Eukaryota"/>
</dbReference>
<reference evidence="2 3" key="1">
    <citation type="journal article" date="2011" name="Proc. Natl. Acad. Sci. U.S.A.">
        <title>Genome and transcriptome analyses of the mountain pine beetle-fungal symbiont Grosmannia clavigera, a lodgepole pine pathogen.</title>
        <authorList>
            <person name="DiGuistini S."/>
            <person name="Wang Y."/>
            <person name="Liao N.Y."/>
            <person name="Taylor G."/>
            <person name="Tanguay P."/>
            <person name="Feau N."/>
            <person name="Henrissat B."/>
            <person name="Chan S.K."/>
            <person name="Hesse-Orce U."/>
            <person name="Alamouti S.M."/>
            <person name="Tsui C.K.M."/>
            <person name="Docking R.T."/>
            <person name="Levasseur A."/>
            <person name="Haridas S."/>
            <person name="Robertson G."/>
            <person name="Birol I."/>
            <person name="Holt R.A."/>
            <person name="Marra M.A."/>
            <person name="Hamelin R.C."/>
            <person name="Hirst M."/>
            <person name="Jones S.J.M."/>
            <person name="Bohlmann J."/>
            <person name="Breuil C."/>
        </authorList>
    </citation>
    <scope>NUCLEOTIDE SEQUENCE [LARGE SCALE GENOMIC DNA]</scope>
    <source>
        <strain evidence="3">kw1407 / UAMH 11150</strain>
    </source>
</reference>
<feature type="region of interest" description="Disordered" evidence="1">
    <location>
        <begin position="400"/>
        <end position="780"/>
    </location>
</feature>
<dbReference type="GeneID" id="25974499"/>
<dbReference type="InParanoid" id="F0XCJ9"/>
<feature type="compositionally biased region" description="Low complexity" evidence="1">
    <location>
        <begin position="7"/>
        <end position="31"/>
    </location>
</feature>
<feature type="compositionally biased region" description="Basic and acidic residues" evidence="1">
    <location>
        <begin position="1113"/>
        <end position="1122"/>
    </location>
</feature>
<proteinExistence type="predicted"/>
<feature type="compositionally biased region" description="Acidic residues" evidence="1">
    <location>
        <begin position="591"/>
        <end position="601"/>
    </location>
</feature>
<organism evidence="3">
    <name type="scientific">Grosmannia clavigera (strain kw1407 / UAMH 11150)</name>
    <name type="common">Blue stain fungus</name>
    <name type="synonym">Graphiocladiella clavigera</name>
    <dbReference type="NCBI Taxonomy" id="655863"/>
    <lineage>
        <taxon>Eukaryota</taxon>
        <taxon>Fungi</taxon>
        <taxon>Dikarya</taxon>
        <taxon>Ascomycota</taxon>
        <taxon>Pezizomycotina</taxon>
        <taxon>Sordariomycetes</taxon>
        <taxon>Sordariomycetidae</taxon>
        <taxon>Ophiostomatales</taxon>
        <taxon>Ophiostomataceae</taxon>
        <taxon>Leptographium</taxon>
    </lineage>
</organism>
<feature type="compositionally biased region" description="Low complexity" evidence="1">
    <location>
        <begin position="602"/>
        <end position="618"/>
    </location>
</feature>
<feature type="compositionally biased region" description="Acidic residues" evidence="1">
    <location>
        <begin position="1194"/>
        <end position="1209"/>
    </location>
</feature>
<feature type="region of interest" description="Disordered" evidence="1">
    <location>
        <begin position="812"/>
        <end position="879"/>
    </location>
</feature>
<feature type="compositionally biased region" description="Basic residues" evidence="1">
    <location>
        <begin position="1349"/>
        <end position="1358"/>
    </location>
</feature>
<keyword evidence="3" id="KW-1185">Reference proteome</keyword>
<evidence type="ECO:0000256" key="1">
    <source>
        <dbReference type="SAM" id="MobiDB-lite"/>
    </source>
</evidence>
<dbReference type="EMBL" id="GL629765">
    <property type="protein sequence ID" value="EFX04674.1"/>
    <property type="molecule type" value="Genomic_DNA"/>
</dbReference>
<feature type="compositionally biased region" description="Low complexity" evidence="1">
    <location>
        <begin position="486"/>
        <end position="505"/>
    </location>
</feature>
<feature type="compositionally biased region" description="Basic and acidic residues" evidence="1">
    <location>
        <begin position="620"/>
        <end position="636"/>
    </location>
</feature>
<feature type="compositionally biased region" description="Low complexity" evidence="1">
    <location>
        <begin position="1491"/>
        <end position="1502"/>
    </location>
</feature>
<feature type="compositionally biased region" description="Polar residues" evidence="1">
    <location>
        <begin position="343"/>
        <end position="352"/>
    </location>
</feature>
<dbReference type="STRING" id="655863.F0XCJ9"/>
<accession>F0XCJ9</accession>
<feature type="compositionally biased region" description="Low complexity" evidence="1">
    <location>
        <begin position="81"/>
        <end position="92"/>
    </location>
</feature>
<feature type="region of interest" description="Disordered" evidence="1">
    <location>
        <begin position="306"/>
        <end position="387"/>
    </location>
</feature>
<feature type="compositionally biased region" description="Low complexity" evidence="1">
    <location>
        <begin position="223"/>
        <end position="233"/>
    </location>
</feature>
<feature type="compositionally biased region" description="Low complexity" evidence="1">
    <location>
        <begin position="306"/>
        <end position="342"/>
    </location>
</feature>
<protein>
    <submittedName>
        <fullName evidence="2">Uncharacterized protein</fullName>
    </submittedName>
</protein>
<feature type="compositionally biased region" description="Low complexity" evidence="1">
    <location>
        <begin position="47"/>
        <end position="67"/>
    </location>
</feature>
<feature type="compositionally biased region" description="Gly residues" evidence="1">
    <location>
        <begin position="1073"/>
        <end position="1092"/>
    </location>
</feature>
<feature type="region of interest" description="Disordered" evidence="1">
    <location>
        <begin position="1039"/>
        <end position="1464"/>
    </location>
</feature>
<feature type="compositionally biased region" description="Polar residues" evidence="1">
    <location>
        <begin position="659"/>
        <end position="676"/>
    </location>
</feature>
<dbReference type="HOGENOM" id="CLU_235130_0_0_1"/>
<feature type="compositionally biased region" description="Low complexity" evidence="1">
    <location>
        <begin position="1359"/>
        <end position="1401"/>
    </location>
</feature>
<sequence length="1655" mass="172521">MDRARVASRSRGSGSSQRRSQSSMSPAAAAGPTAIEGTANTSEQATQAAVPSSLSSLSPASQTQPQPGQLGRGRPRARLGSTPSSSSPPTLSRFSDPAQSRLHSLPPLLQSSDRPRSFPSAATTTTTIASVLFQPFTSSPPVSPTMPSRRDSMRTRSRAAGPDTPARSQSHDAGVAEEDAVSKGGHSLRRRTRIDYNHMEHGDAIDFLQGVANANASASVGAHSGAQATTTTTSAVGNDQPSSTRGRKRKSVYADTHHHHQADEAASSPAPAAVTKKIRLVNHNYTPSSAAATTGTTTTSVLISNGSNSGSTGNNAGSTAASSGANDASSTGSTTGGTANTSHDAGSVTTPAPVSRRGRTLQRKATAVVDAPPAPPSSQSHASTPHSDGIVVQDTIEVGSPVSSDTEQDSSSAASVTPPEKPKPTAAAVCPPAAFGGSLSRPPPITIVRTPRSSGSSSVPLDAKSLHPPSTSGKASRPRRQSVQFTSSSTPSAAAASAVPSSTAAEAKPLPTVESSPEPVARRHRRLMLRLPYGRNRSPPTVFPISSDEDEERFETYLATRAADARATTAKAAAKDDDLPPPEEPTKTEDAEAEADTDADADAVATADVKTDEATAVAEEPSRPESVPKAERRESPVRVSEQTPVQPATADGPTETKNEPPSASSETVTVSNNNQADGPVVADEPKKETAATIPAAAAVVGSPEEEHKLTEPSPLRPMTRRMSTRIASAHAASEPKHKPASAATAKTGGAGTVQSAVASSTSASSAVAGRKDSKPPRPWELLTPFTGENLYYPEQFGVPVAVVAPARSIEQAMAEPADASAANEDGTTVASQNSNGSVVEHDEEYEASQGKTPDGGSPAEAGESGSAGATSVTSAPAAPARIQTLSAKAKTMTEDGTTPMWKKRYRFKKIRDPKEFVEALKDHKNMSTEELFACLARVNESLVAWQDEYKFLRGIADDEENAVRRRQQDATFENRTALAIKRGNVDSEVVERDFVVKGIRAAETTTDVVKQRAKKQDRLMSQVYLFEYDARDSMVGRQDPVAQRQGLQNTRLRNRPKQTLKAAEAEAADDLVGSGGGGNGNGNSNGANGGNSSGNNNSSSFVGLGRRTRRRKTMDDESRDNSRAGTPVASAAAASSTTVTSQRTRRRGGDISSDGNKNSAATEAGAADGGSPMTTPKRGRRSRVVKSLLSESVAADEIDEQDEDQDQDQDQDRDMPPPQEKPTPQQNRRKRRRGPGSAEKGGGGINGSNPRRTRITVVKRDANGANGHLGEIGPDRFYSDPFAVKAGGKNSSSRPSSSSSDDTAGTADSSYSLRPKRRRQFLDEDDEDEDGGDENGGDENDMAETTRPPAKKQRRRRIATGNNSNNASNGYAATTTTAAATAMSGSSGRNAGAAAMGSGDASQRHGSNGMPLDLFSATYAHHHHQQQQQQQQQHYQAHQNYQSHQGHRPAALAPAPPGSGRQRTTFKIKNYTPAPVASSTGLQAFTQMMPNSGHGVHNGHNGHSSHHSHGGYGSAARGLVAGDSPVAMAHQSGSGGGSRADSGGNVSGADDGKDYRQMTKSEKMSHSMKTRWANGSMQAAVAKRKATLAAKKAAAQQAAQQATVAPTPTPSAAATPATTTTPLGAGSPVDYPGPGGDRLGLGADDSALYYDRPLI</sequence>
<feature type="region of interest" description="Disordered" evidence="1">
    <location>
        <begin position="223"/>
        <end position="271"/>
    </location>
</feature>
<dbReference type="Proteomes" id="UP000007796">
    <property type="component" value="Unassembled WGS sequence"/>
</dbReference>
<feature type="compositionally biased region" description="Low complexity" evidence="1">
    <location>
        <begin position="1123"/>
        <end position="1142"/>
    </location>
</feature>
<feature type="region of interest" description="Disordered" evidence="1">
    <location>
        <begin position="1487"/>
        <end position="1570"/>
    </location>
</feature>
<evidence type="ECO:0000313" key="2">
    <source>
        <dbReference type="EMBL" id="EFX04674.1"/>
    </source>
</evidence>
<feature type="region of interest" description="Disordered" evidence="1">
    <location>
        <begin position="1"/>
        <end position="186"/>
    </location>
</feature>